<gene>
    <name evidence="2" type="ORF">PVAP13_2KG180400</name>
</gene>
<dbReference type="EMBL" id="CM029039">
    <property type="protein sequence ID" value="KAG2641467.1"/>
    <property type="molecule type" value="Genomic_DNA"/>
</dbReference>
<organism evidence="2 3">
    <name type="scientific">Panicum virgatum</name>
    <name type="common">Blackwell switchgrass</name>
    <dbReference type="NCBI Taxonomy" id="38727"/>
    <lineage>
        <taxon>Eukaryota</taxon>
        <taxon>Viridiplantae</taxon>
        <taxon>Streptophyta</taxon>
        <taxon>Embryophyta</taxon>
        <taxon>Tracheophyta</taxon>
        <taxon>Spermatophyta</taxon>
        <taxon>Magnoliopsida</taxon>
        <taxon>Liliopsida</taxon>
        <taxon>Poales</taxon>
        <taxon>Poaceae</taxon>
        <taxon>PACMAD clade</taxon>
        <taxon>Panicoideae</taxon>
        <taxon>Panicodae</taxon>
        <taxon>Paniceae</taxon>
        <taxon>Panicinae</taxon>
        <taxon>Panicum</taxon>
        <taxon>Panicum sect. Hiantes</taxon>
    </lineage>
</organism>
<dbReference type="EMBL" id="CM029039">
    <property type="protein sequence ID" value="KAG2641464.1"/>
    <property type="molecule type" value="Genomic_DNA"/>
</dbReference>
<feature type="compositionally biased region" description="Polar residues" evidence="1">
    <location>
        <begin position="38"/>
        <end position="49"/>
    </location>
</feature>
<protein>
    <submittedName>
        <fullName evidence="2">Uncharacterized protein</fullName>
    </submittedName>
</protein>
<feature type="region of interest" description="Disordered" evidence="1">
    <location>
        <begin position="22"/>
        <end position="68"/>
    </location>
</feature>
<reference evidence="2 3" key="1">
    <citation type="submission" date="2020-05" db="EMBL/GenBank/DDBJ databases">
        <title>WGS assembly of Panicum virgatum.</title>
        <authorList>
            <person name="Lovell J.T."/>
            <person name="Jenkins J."/>
            <person name="Shu S."/>
            <person name="Juenger T.E."/>
            <person name="Schmutz J."/>
        </authorList>
    </citation>
    <scope>NUCLEOTIDE SEQUENCE [LARGE SCALE GENOMIC DNA]</scope>
    <source>
        <strain evidence="2">AP13</strain>
        <strain evidence="3">cv. AP13</strain>
    </source>
</reference>
<accession>A0A8T0W4E9</accession>
<proteinExistence type="predicted"/>
<evidence type="ECO:0000256" key="1">
    <source>
        <dbReference type="SAM" id="MobiDB-lite"/>
    </source>
</evidence>
<dbReference type="Proteomes" id="UP000823388">
    <property type="component" value="Chromosome 2K"/>
</dbReference>
<evidence type="ECO:0000313" key="2">
    <source>
        <dbReference type="EMBL" id="KAG2641467.1"/>
    </source>
</evidence>
<keyword evidence="3" id="KW-1185">Reference proteome</keyword>
<evidence type="ECO:0000313" key="3">
    <source>
        <dbReference type="Proteomes" id="UP000823388"/>
    </source>
</evidence>
<dbReference type="AlphaFoldDB" id="A0A8T0W4E9"/>
<sequence>MASSLRQLLPLKRIPAVLGYARRPAPPPPPAAPVGLRTFTTGGASSSNAYKAAPPLTRTSPGSGMYHWRHGEMVKSDAHPVGSTHERTCGISCFLCSSGP</sequence>
<dbReference type="EMBL" id="CM029039">
    <property type="protein sequence ID" value="KAG2641466.1"/>
    <property type="molecule type" value="Genomic_DNA"/>
</dbReference>
<dbReference type="EMBL" id="CM029039">
    <property type="protein sequence ID" value="KAG2641465.1"/>
    <property type="molecule type" value="Genomic_DNA"/>
</dbReference>
<name>A0A8T0W4E9_PANVG</name>
<comment type="caution">
    <text evidence="2">The sequence shown here is derived from an EMBL/GenBank/DDBJ whole genome shotgun (WGS) entry which is preliminary data.</text>
</comment>